<evidence type="ECO:0000256" key="3">
    <source>
        <dbReference type="ARBA" id="ARBA00023004"/>
    </source>
</evidence>
<keyword evidence="2" id="KW-0479">Metal-binding</keyword>
<keyword evidence="4" id="KW-0411">Iron-sulfur</keyword>
<evidence type="ECO:0000313" key="9">
    <source>
        <dbReference type="Proteomes" id="UP000176923"/>
    </source>
</evidence>
<evidence type="ECO:0000259" key="7">
    <source>
        <dbReference type="PROSITE" id="PS51296"/>
    </source>
</evidence>
<dbReference type="PANTHER" id="PTHR21496:SF0">
    <property type="entry name" value="RIESKE DOMAIN-CONTAINING PROTEIN"/>
    <property type="match status" value="1"/>
</dbReference>
<reference evidence="8 9" key="1">
    <citation type="journal article" date="2016" name="Nat. Commun.">
        <title>Thousands of microbial genomes shed light on interconnected biogeochemical processes in an aquifer system.</title>
        <authorList>
            <person name="Anantharaman K."/>
            <person name="Brown C.T."/>
            <person name="Hug L.A."/>
            <person name="Sharon I."/>
            <person name="Castelle C.J."/>
            <person name="Probst A.J."/>
            <person name="Thomas B.C."/>
            <person name="Singh A."/>
            <person name="Wilkins M.J."/>
            <person name="Karaoz U."/>
            <person name="Brodie E.L."/>
            <person name="Williams K.H."/>
            <person name="Hubbard S.S."/>
            <person name="Banfield J.F."/>
        </authorList>
    </citation>
    <scope>NUCLEOTIDE SEQUENCE [LARGE SCALE GENOMIC DNA]</scope>
</reference>
<dbReference type="EMBL" id="MFJL01000005">
    <property type="protein sequence ID" value="OGG16933.1"/>
    <property type="molecule type" value="Genomic_DNA"/>
</dbReference>
<gene>
    <name evidence="8" type="ORF">A3D77_06020</name>
</gene>
<proteinExistence type="inferred from homology"/>
<feature type="domain" description="Rieske" evidence="7">
    <location>
        <begin position="4"/>
        <end position="99"/>
    </location>
</feature>
<dbReference type="InterPro" id="IPR017941">
    <property type="entry name" value="Rieske_2Fe-2S"/>
</dbReference>
<dbReference type="InterPro" id="IPR036922">
    <property type="entry name" value="Rieske_2Fe-2S_sf"/>
</dbReference>
<protein>
    <recommendedName>
        <fullName evidence="7">Rieske domain-containing protein</fullName>
    </recommendedName>
</protein>
<evidence type="ECO:0000256" key="2">
    <source>
        <dbReference type="ARBA" id="ARBA00022723"/>
    </source>
</evidence>
<name>A0A1F5ZX32_9BACT</name>
<accession>A0A1F5ZX32</accession>
<keyword evidence="3" id="KW-0408">Iron</keyword>
<dbReference type="Pfam" id="PF00355">
    <property type="entry name" value="Rieske"/>
    <property type="match status" value="1"/>
</dbReference>
<dbReference type="GO" id="GO:0046872">
    <property type="term" value="F:metal ion binding"/>
    <property type="evidence" value="ECO:0007669"/>
    <property type="project" value="UniProtKB-KW"/>
</dbReference>
<comment type="caution">
    <text evidence="8">The sequence shown here is derived from an EMBL/GenBank/DDBJ whole genome shotgun (WGS) entry which is preliminary data.</text>
</comment>
<dbReference type="Proteomes" id="UP000176923">
    <property type="component" value="Unassembled WGS sequence"/>
</dbReference>
<dbReference type="AlphaFoldDB" id="A0A1F5ZX32"/>
<comment type="cofactor">
    <cofactor evidence="5">
        <name>[2Fe-2S] cluster</name>
        <dbReference type="ChEBI" id="CHEBI:190135"/>
    </cofactor>
</comment>
<dbReference type="PANTHER" id="PTHR21496">
    <property type="entry name" value="FERREDOXIN-RELATED"/>
    <property type="match status" value="1"/>
</dbReference>
<evidence type="ECO:0000256" key="1">
    <source>
        <dbReference type="ARBA" id="ARBA00022714"/>
    </source>
</evidence>
<dbReference type="STRING" id="1798382.A3D77_06020"/>
<comment type="similarity">
    <text evidence="6">Belongs to the bacterial ring-hydroxylating dioxygenase ferredoxin component family.</text>
</comment>
<sequence length="102" mass="10860">MSKIKIASLSDLPPGKMKEYRIAGKVIALANCEGEIKAFDGFCTHEKCSLAGGFLDGFTLTCYCHGASFDISTGEVLAPPATSPLKTYPVTLVGQDIMIELD</sequence>
<keyword evidence="1" id="KW-0001">2Fe-2S</keyword>
<evidence type="ECO:0000313" key="8">
    <source>
        <dbReference type="EMBL" id="OGG16933.1"/>
    </source>
</evidence>
<dbReference type="Gene3D" id="2.102.10.10">
    <property type="entry name" value="Rieske [2Fe-2S] iron-sulphur domain"/>
    <property type="match status" value="1"/>
</dbReference>
<evidence type="ECO:0000256" key="5">
    <source>
        <dbReference type="ARBA" id="ARBA00034078"/>
    </source>
</evidence>
<evidence type="ECO:0000256" key="6">
    <source>
        <dbReference type="ARBA" id="ARBA00038001"/>
    </source>
</evidence>
<evidence type="ECO:0000256" key="4">
    <source>
        <dbReference type="ARBA" id="ARBA00023014"/>
    </source>
</evidence>
<dbReference type="SUPFAM" id="SSF50022">
    <property type="entry name" value="ISP domain"/>
    <property type="match status" value="1"/>
</dbReference>
<dbReference type="CDD" id="cd03528">
    <property type="entry name" value="Rieske_RO_ferredoxin"/>
    <property type="match status" value="1"/>
</dbReference>
<organism evidence="8 9">
    <name type="scientific">Candidatus Gottesmanbacteria bacterium RIFCSPHIGHO2_02_FULL_39_11</name>
    <dbReference type="NCBI Taxonomy" id="1798382"/>
    <lineage>
        <taxon>Bacteria</taxon>
        <taxon>Candidatus Gottesmaniibacteriota</taxon>
    </lineage>
</organism>
<dbReference type="PROSITE" id="PS51296">
    <property type="entry name" value="RIESKE"/>
    <property type="match status" value="1"/>
</dbReference>
<dbReference type="GO" id="GO:0051537">
    <property type="term" value="F:2 iron, 2 sulfur cluster binding"/>
    <property type="evidence" value="ECO:0007669"/>
    <property type="project" value="UniProtKB-KW"/>
</dbReference>